<keyword evidence="1" id="KW-0472">Membrane</keyword>
<dbReference type="EMBL" id="JACMRX010000002">
    <property type="protein sequence ID" value="KAF7995697.1"/>
    <property type="molecule type" value="Genomic_DNA"/>
</dbReference>
<feature type="transmembrane region" description="Helical" evidence="1">
    <location>
        <begin position="90"/>
        <end position="110"/>
    </location>
</feature>
<gene>
    <name evidence="2" type="ORF">HCN44_006804</name>
</gene>
<comment type="caution">
    <text evidence="2">The sequence shown here is derived from an EMBL/GenBank/DDBJ whole genome shotgun (WGS) entry which is preliminary data.</text>
</comment>
<dbReference type="AlphaFoldDB" id="A0A834Y0U9"/>
<sequence length="130" mass="15201">MLGLLRQPLLKSVRIAQFGVKKFAQPMPRVLERSLSTVVIGPKNCHWAQLSKKKPTWASDFDDKFEHAFGSNQTIINIYIRSQRTFSEALYDWLLIVFYLMIYAYLYLLVKQALNEKEKKDNDNDNDDTP</sequence>
<evidence type="ECO:0000313" key="3">
    <source>
        <dbReference type="Proteomes" id="UP000639338"/>
    </source>
</evidence>
<keyword evidence="1" id="KW-1133">Transmembrane helix</keyword>
<keyword evidence="3" id="KW-1185">Reference proteome</keyword>
<evidence type="ECO:0000313" key="2">
    <source>
        <dbReference type="EMBL" id="KAF7995697.1"/>
    </source>
</evidence>
<name>A0A834Y0U9_APHGI</name>
<accession>A0A834Y0U9</accession>
<protein>
    <submittedName>
        <fullName evidence="2">Uncharacterized protein</fullName>
    </submittedName>
</protein>
<keyword evidence="1" id="KW-0812">Transmembrane</keyword>
<dbReference type="Proteomes" id="UP000639338">
    <property type="component" value="Unassembled WGS sequence"/>
</dbReference>
<evidence type="ECO:0000256" key="1">
    <source>
        <dbReference type="SAM" id="Phobius"/>
    </source>
</evidence>
<reference evidence="2 3" key="1">
    <citation type="submission" date="2020-08" db="EMBL/GenBank/DDBJ databases">
        <title>Aphidius gifuensis genome sequencing and assembly.</title>
        <authorList>
            <person name="Du Z."/>
        </authorList>
    </citation>
    <scope>NUCLEOTIDE SEQUENCE [LARGE SCALE GENOMIC DNA]</scope>
    <source>
        <strain evidence="2">YNYX2018</strain>
        <tissue evidence="2">Adults</tissue>
    </source>
</reference>
<organism evidence="2 3">
    <name type="scientific">Aphidius gifuensis</name>
    <name type="common">Parasitoid wasp</name>
    <dbReference type="NCBI Taxonomy" id="684658"/>
    <lineage>
        <taxon>Eukaryota</taxon>
        <taxon>Metazoa</taxon>
        <taxon>Ecdysozoa</taxon>
        <taxon>Arthropoda</taxon>
        <taxon>Hexapoda</taxon>
        <taxon>Insecta</taxon>
        <taxon>Pterygota</taxon>
        <taxon>Neoptera</taxon>
        <taxon>Endopterygota</taxon>
        <taxon>Hymenoptera</taxon>
        <taxon>Apocrita</taxon>
        <taxon>Ichneumonoidea</taxon>
        <taxon>Braconidae</taxon>
        <taxon>Aphidiinae</taxon>
        <taxon>Aphidius</taxon>
    </lineage>
</organism>
<proteinExistence type="predicted"/>